<comment type="caution">
    <text evidence="2">The sequence shown here is derived from an EMBL/GenBank/DDBJ whole genome shotgun (WGS) entry which is preliminary data.</text>
</comment>
<feature type="signal peptide" evidence="1">
    <location>
        <begin position="1"/>
        <end position="24"/>
    </location>
</feature>
<sequence length="241" mass="26545">MNIRLITAGALLALGLAAGPAAQAQRVLFRADPATDSMQVSYGPNRRFYQHLLLGYAPVIGRPDGSGAALRYFKSAEPFIGVRNKFRLNNAASVGFDVRYARLVYALEQNSQKLLPDATLHQQESIVLSQVQLEPFVRLGFGRRGNVIGRYLDLSGWGGWVMATSHRTEDEPGTGGSARTVVVEHGLNYLRRWPFGVATRLGSGRYAFTARYRLSDTFTAGANPVYVELPRWLVGLELGLF</sequence>
<proteinExistence type="predicted"/>
<accession>A0A428K408</accession>
<name>A0A428K408_9BACT</name>
<reference evidence="2 3" key="1">
    <citation type="submission" date="2018-12" db="EMBL/GenBank/DDBJ databases">
        <authorList>
            <person name="Feng G."/>
            <person name="Zhu H."/>
        </authorList>
    </citation>
    <scope>NUCLEOTIDE SEQUENCE [LARGE SCALE GENOMIC DNA]</scope>
    <source>
        <strain evidence="2 3">LMG 26000</strain>
    </source>
</reference>
<organism evidence="2 3">
    <name type="scientific">Hymenobacter perfusus</name>
    <dbReference type="NCBI Taxonomy" id="1236770"/>
    <lineage>
        <taxon>Bacteria</taxon>
        <taxon>Pseudomonadati</taxon>
        <taxon>Bacteroidota</taxon>
        <taxon>Cytophagia</taxon>
        <taxon>Cytophagales</taxon>
        <taxon>Hymenobacteraceae</taxon>
        <taxon>Hymenobacter</taxon>
    </lineage>
</organism>
<feature type="chain" id="PRO_5019340169" description="Outer membrane protein beta-barrel domain-containing protein" evidence="1">
    <location>
        <begin position="25"/>
        <end position="241"/>
    </location>
</feature>
<evidence type="ECO:0008006" key="4">
    <source>
        <dbReference type="Google" id="ProtNLM"/>
    </source>
</evidence>
<protein>
    <recommendedName>
        <fullName evidence="4">Outer membrane protein beta-barrel domain-containing protein</fullName>
    </recommendedName>
</protein>
<evidence type="ECO:0000256" key="1">
    <source>
        <dbReference type="SAM" id="SignalP"/>
    </source>
</evidence>
<evidence type="ECO:0000313" key="2">
    <source>
        <dbReference type="EMBL" id="RSK41146.1"/>
    </source>
</evidence>
<keyword evidence="3" id="KW-1185">Reference proteome</keyword>
<dbReference type="OrthoDB" id="876730at2"/>
<gene>
    <name evidence="2" type="ORF">EI293_17110</name>
</gene>
<keyword evidence="1" id="KW-0732">Signal</keyword>
<dbReference type="RefSeq" id="WP_125439769.1">
    <property type="nucleotide sequence ID" value="NZ_RWIU01000006.1"/>
</dbReference>
<dbReference type="EMBL" id="RWIU01000006">
    <property type="protein sequence ID" value="RSK41146.1"/>
    <property type="molecule type" value="Genomic_DNA"/>
</dbReference>
<dbReference type="AlphaFoldDB" id="A0A428K408"/>
<dbReference type="Proteomes" id="UP000270291">
    <property type="component" value="Unassembled WGS sequence"/>
</dbReference>
<evidence type="ECO:0000313" key="3">
    <source>
        <dbReference type="Proteomes" id="UP000270291"/>
    </source>
</evidence>